<sequence>METGLFIKKLPQSAVIDLKDIITIEEQQVSSLTLVQRPNLAMTLLSLDKGSSIGGHSSTGDAMVNILSGQAEITIGEDKYTVHAGETLVMPANIPHALHATEPFQMLLVVVKPDK</sequence>
<dbReference type="InterPro" id="IPR013096">
    <property type="entry name" value="Cupin_2"/>
</dbReference>
<evidence type="ECO:0000313" key="2">
    <source>
        <dbReference type="EMBL" id="AWV33467.1"/>
    </source>
</evidence>
<feature type="domain" description="Cupin type-2" evidence="1">
    <location>
        <begin position="45"/>
        <end position="109"/>
    </location>
</feature>
<evidence type="ECO:0000313" key="3">
    <source>
        <dbReference type="Proteomes" id="UP000249163"/>
    </source>
</evidence>
<accession>A0AAD0KLX2</accession>
<dbReference type="PANTHER" id="PTHR37694:SF1">
    <property type="entry name" value="SLR8022 PROTEIN"/>
    <property type="match status" value="1"/>
</dbReference>
<evidence type="ECO:0000259" key="1">
    <source>
        <dbReference type="Pfam" id="PF07883"/>
    </source>
</evidence>
<dbReference type="InterPro" id="IPR014710">
    <property type="entry name" value="RmlC-like_jellyroll"/>
</dbReference>
<dbReference type="EMBL" id="CP021965">
    <property type="protein sequence ID" value="AWV33467.1"/>
    <property type="molecule type" value="Genomic_DNA"/>
</dbReference>
<dbReference type="CDD" id="cd02230">
    <property type="entry name" value="cupin_HP0902-like"/>
    <property type="match status" value="1"/>
</dbReference>
<organism evidence="2 3">
    <name type="scientific">Paenibacillus odorifer</name>
    <dbReference type="NCBI Taxonomy" id="189426"/>
    <lineage>
        <taxon>Bacteria</taxon>
        <taxon>Bacillati</taxon>
        <taxon>Bacillota</taxon>
        <taxon>Bacilli</taxon>
        <taxon>Bacillales</taxon>
        <taxon>Paenibacillaceae</taxon>
        <taxon>Paenibacillus</taxon>
    </lineage>
</organism>
<dbReference type="Proteomes" id="UP000249163">
    <property type="component" value="Chromosome"/>
</dbReference>
<name>A0AAD0KLX2_9BACL</name>
<gene>
    <name evidence="2" type="ORF">CD191_13030</name>
</gene>
<dbReference type="Gene3D" id="2.60.120.10">
    <property type="entry name" value="Jelly Rolls"/>
    <property type="match status" value="1"/>
</dbReference>
<dbReference type="PANTHER" id="PTHR37694">
    <property type="entry name" value="SLR8022 PROTEIN"/>
    <property type="match status" value="1"/>
</dbReference>
<dbReference type="SUPFAM" id="SSF51182">
    <property type="entry name" value="RmlC-like cupins"/>
    <property type="match status" value="1"/>
</dbReference>
<dbReference type="Pfam" id="PF07883">
    <property type="entry name" value="Cupin_2"/>
    <property type="match status" value="1"/>
</dbReference>
<proteinExistence type="predicted"/>
<dbReference type="InterPro" id="IPR011051">
    <property type="entry name" value="RmlC_Cupin_sf"/>
</dbReference>
<dbReference type="RefSeq" id="WP_111503804.1">
    <property type="nucleotide sequence ID" value="NZ_CP021965.1"/>
</dbReference>
<dbReference type="AlphaFoldDB" id="A0AAD0KLX2"/>
<reference evidence="2 3" key="1">
    <citation type="submission" date="2017-06" db="EMBL/GenBank/DDBJ databases">
        <title>Complete genome sequence of Paenibacillus odorifer CBA7130.</title>
        <authorList>
            <person name="Nam Y.-D."/>
            <person name="Kang J."/>
            <person name="Chung W.-H."/>
        </authorList>
    </citation>
    <scope>NUCLEOTIDE SEQUENCE [LARGE SCALE GENOMIC DNA]</scope>
    <source>
        <strain evidence="2 3">CBA7130</strain>
    </source>
</reference>
<protein>
    <submittedName>
        <fullName evidence="2">Cupin</fullName>
    </submittedName>
</protein>